<organism evidence="4 5">
    <name type="scientific">Corynebacterium accolens</name>
    <dbReference type="NCBI Taxonomy" id="38284"/>
    <lineage>
        <taxon>Bacteria</taxon>
        <taxon>Bacillati</taxon>
        <taxon>Actinomycetota</taxon>
        <taxon>Actinomycetes</taxon>
        <taxon>Mycobacteriales</taxon>
        <taxon>Corynebacteriaceae</taxon>
        <taxon>Corynebacterium</taxon>
    </lineage>
</organism>
<comment type="caution">
    <text evidence="4">The sequence shown here is derived from an EMBL/GenBank/DDBJ whole genome shotgun (WGS) entry which is preliminary data.</text>
</comment>
<dbReference type="InterPro" id="IPR051265">
    <property type="entry name" value="HIBADH-related_NP60_sf"/>
</dbReference>
<evidence type="ECO:0000313" key="5">
    <source>
        <dbReference type="Proteomes" id="UP001239414"/>
    </source>
</evidence>
<protein>
    <submittedName>
        <fullName evidence="4">NAD(P)-binding domain-containing protein</fullName>
    </submittedName>
</protein>
<sequence>MNILILGSGVMATGIARQLSEKYEVTILSRHLDPDSKDFRVAATLQEATSESYAAVLSCVTDDQRSRDLWLDEYMDALLQRDRPVVAELSTLSVSWIEQWHQRMDSFDVISVESPVTGSRSGAEAGTLSSFRFSKSTSPLADEIFAAFTDHIYEFSAPGNPTRFKLIYNSWGAAILATLGPHAELLATHLQEDFDLASTIIQSDGWMAPVVSSKWERYRDIDFNNPDFRLSHMVKDLNYLRSILRETDVQAHEIRKEYENTLTAETSNLDFSVISRYRTNPEFEN</sequence>
<dbReference type="Proteomes" id="UP001239414">
    <property type="component" value="Unassembled WGS sequence"/>
</dbReference>
<dbReference type="InterPro" id="IPR036291">
    <property type="entry name" value="NAD(P)-bd_dom_sf"/>
</dbReference>
<dbReference type="SUPFAM" id="SSF51735">
    <property type="entry name" value="NAD(P)-binding Rossmann-fold domains"/>
    <property type="match status" value="1"/>
</dbReference>
<dbReference type="Gene3D" id="3.40.50.720">
    <property type="entry name" value="NAD(P)-binding Rossmann-like Domain"/>
    <property type="match status" value="1"/>
</dbReference>
<accession>A0ABT7FSX5</accession>
<dbReference type="PANTHER" id="PTHR43580:SF2">
    <property type="entry name" value="CYTOKINE-LIKE NUCLEAR FACTOR N-PAC"/>
    <property type="match status" value="1"/>
</dbReference>
<dbReference type="EMBL" id="JASNUO010000017">
    <property type="protein sequence ID" value="MDK4248653.1"/>
    <property type="molecule type" value="Genomic_DNA"/>
</dbReference>
<gene>
    <name evidence="4" type="ORF">QPX34_11640</name>
</gene>
<dbReference type="PANTHER" id="PTHR43580">
    <property type="entry name" value="OXIDOREDUCTASE GLYR1-RELATED"/>
    <property type="match status" value="1"/>
</dbReference>
<dbReference type="Gene3D" id="1.10.1040.10">
    <property type="entry name" value="N-(1-d-carboxylethyl)-l-norvaline Dehydrogenase, domain 2"/>
    <property type="match status" value="1"/>
</dbReference>
<keyword evidence="2" id="KW-0560">Oxidoreductase</keyword>
<dbReference type="InterPro" id="IPR006115">
    <property type="entry name" value="6PGDH_NADP-bd"/>
</dbReference>
<reference evidence="4 5" key="1">
    <citation type="submission" date="2023-05" db="EMBL/GenBank/DDBJ databases">
        <title>Metabolic capabilities are highly conserved among human nasal-associated Corynebacterium species in pangenomic analyses.</title>
        <authorList>
            <person name="Tran T.H."/>
            <person name="Roberts A.Q."/>
            <person name="Escapa I.F."/>
            <person name="Gao W."/>
            <person name="Conlan S."/>
            <person name="Kong H."/>
            <person name="Segre J.A."/>
            <person name="Kelly M.S."/>
            <person name="Lemon K.P."/>
        </authorList>
    </citation>
    <scope>NUCLEOTIDE SEQUENCE [LARGE SCALE GENOMIC DNA]</scope>
    <source>
        <strain evidence="4 5">KPL3802</strain>
    </source>
</reference>
<dbReference type="InterPro" id="IPR013328">
    <property type="entry name" value="6PGD_dom2"/>
</dbReference>
<feature type="domain" description="6-phosphogluconate dehydrogenase NADP-binding" evidence="3">
    <location>
        <begin position="3"/>
        <end position="131"/>
    </location>
</feature>
<dbReference type="RefSeq" id="WP_284610870.1">
    <property type="nucleotide sequence ID" value="NZ_JASNUO010000017.1"/>
</dbReference>
<evidence type="ECO:0000259" key="3">
    <source>
        <dbReference type="Pfam" id="PF03446"/>
    </source>
</evidence>
<evidence type="ECO:0000256" key="1">
    <source>
        <dbReference type="ARBA" id="ARBA00009080"/>
    </source>
</evidence>
<dbReference type="InterPro" id="IPR015815">
    <property type="entry name" value="HIBADH-related"/>
</dbReference>
<dbReference type="InterPro" id="IPR008927">
    <property type="entry name" value="6-PGluconate_DH-like_C_sf"/>
</dbReference>
<keyword evidence="5" id="KW-1185">Reference proteome</keyword>
<proteinExistence type="inferred from homology"/>
<dbReference type="SUPFAM" id="SSF48179">
    <property type="entry name" value="6-phosphogluconate dehydrogenase C-terminal domain-like"/>
    <property type="match status" value="1"/>
</dbReference>
<comment type="similarity">
    <text evidence="1">Belongs to the HIBADH-related family.</text>
</comment>
<dbReference type="Pfam" id="PF03446">
    <property type="entry name" value="NAD_binding_2"/>
    <property type="match status" value="1"/>
</dbReference>
<evidence type="ECO:0000256" key="2">
    <source>
        <dbReference type="ARBA" id="ARBA00023002"/>
    </source>
</evidence>
<evidence type="ECO:0000313" key="4">
    <source>
        <dbReference type="EMBL" id="MDK4248653.1"/>
    </source>
</evidence>
<name>A0ABT7FSX5_9CORY</name>
<dbReference type="PIRSF" id="PIRSF000103">
    <property type="entry name" value="HIBADH"/>
    <property type="match status" value="1"/>
</dbReference>